<evidence type="ECO:0000256" key="4">
    <source>
        <dbReference type="ARBA" id="ARBA00023125"/>
    </source>
</evidence>
<protein>
    <recommendedName>
        <fullName evidence="8">Homeobox protein SEBOX</fullName>
    </recommendedName>
    <alternativeName>
        <fullName evidence="9">Homeobox OG-9</fullName>
    </alternativeName>
    <alternativeName>
        <fullName evidence="10">Skin-, embryo-, brain- and oocyte-specific homeobox</fullName>
    </alternativeName>
</protein>
<comment type="subcellular location">
    <subcellularLocation>
        <location evidence="1 11 12">Nucleus</location>
    </subcellularLocation>
</comment>
<dbReference type="PANTHER" id="PTHR47656:SF1">
    <property type="entry name" value="HOMEOBOX PROTEIN MIXL1"/>
    <property type="match status" value="1"/>
</dbReference>
<proteinExistence type="inferred from homology"/>
<comment type="similarity">
    <text evidence="2">Belongs to the paired homeobox family.</text>
</comment>
<dbReference type="InterPro" id="IPR017970">
    <property type="entry name" value="Homeobox_CS"/>
</dbReference>
<dbReference type="GO" id="GO:0001706">
    <property type="term" value="P:endoderm formation"/>
    <property type="evidence" value="ECO:0007669"/>
    <property type="project" value="TreeGrafter"/>
</dbReference>
<feature type="compositionally biased region" description="Low complexity" evidence="13">
    <location>
        <begin position="96"/>
        <end position="119"/>
    </location>
</feature>
<dbReference type="AlphaFoldDB" id="A0A8C0W1Z6"/>
<evidence type="ECO:0000256" key="8">
    <source>
        <dbReference type="ARBA" id="ARBA00073661"/>
    </source>
</evidence>
<reference evidence="15" key="1">
    <citation type="submission" date="2023-09" db="UniProtKB">
        <authorList>
            <consortium name="Ensembl"/>
        </authorList>
    </citation>
    <scope>IDENTIFICATION</scope>
</reference>
<evidence type="ECO:0000256" key="5">
    <source>
        <dbReference type="ARBA" id="ARBA00023155"/>
    </source>
</evidence>
<dbReference type="Ensembl" id="ENSCCNT00000005953.1">
    <property type="protein sequence ID" value="ENSCCNP00000004530.1"/>
    <property type="gene ID" value="ENSCCNG00000004811.1"/>
</dbReference>
<dbReference type="InterPro" id="IPR009057">
    <property type="entry name" value="Homeodomain-like_sf"/>
</dbReference>
<evidence type="ECO:0000256" key="2">
    <source>
        <dbReference type="ARBA" id="ARBA00005733"/>
    </source>
</evidence>
<keyword evidence="3" id="KW-0217">Developmental protein</keyword>
<keyword evidence="5 11" id="KW-0371">Homeobox</keyword>
<dbReference type="GO" id="GO:0005634">
    <property type="term" value="C:nucleus"/>
    <property type="evidence" value="ECO:0007669"/>
    <property type="project" value="UniProtKB-SubCell"/>
</dbReference>
<evidence type="ECO:0000256" key="11">
    <source>
        <dbReference type="PROSITE-ProRule" id="PRU00108"/>
    </source>
</evidence>
<dbReference type="GO" id="GO:0001228">
    <property type="term" value="F:DNA-binding transcription activator activity, RNA polymerase II-specific"/>
    <property type="evidence" value="ECO:0007669"/>
    <property type="project" value="InterPro"/>
</dbReference>
<comment type="function">
    <text evidence="7">Probable transcription factor involved in the control of specification of mesoderm and endoderm.</text>
</comment>
<dbReference type="PROSITE" id="PS00027">
    <property type="entry name" value="HOMEOBOX_1"/>
    <property type="match status" value="1"/>
</dbReference>
<evidence type="ECO:0000313" key="15">
    <source>
        <dbReference type="Ensembl" id="ENSCCNP00000004530.1"/>
    </source>
</evidence>
<dbReference type="PANTHER" id="PTHR47656">
    <property type="entry name" value="HOMEOBOX PROTEIN MIXL"/>
    <property type="match status" value="1"/>
</dbReference>
<evidence type="ECO:0000256" key="10">
    <source>
        <dbReference type="ARBA" id="ARBA00081424"/>
    </source>
</evidence>
<feature type="region of interest" description="Disordered" evidence="13">
    <location>
        <begin position="1"/>
        <end position="150"/>
    </location>
</feature>
<dbReference type="Gene3D" id="1.10.10.60">
    <property type="entry name" value="Homeodomain-like"/>
    <property type="match status" value="1"/>
</dbReference>
<organism evidence="15">
    <name type="scientific">Castor canadensis</name>
    <name type="common">American beaver</name>
    <dbReference type="NCBI Taxonomy" id="51338"/>
    <lineage>
        <taxon>Eukaryota</taxon>
        <taxon>Metazoa</taxon>
        <taxon>Chordata</taxon>
        <taxon>Craniata</taxon>
        <taxon>Vertebrata</taxon>
        <taxon>Euteleostomi</taxon>
        <taxon>Mammalia</taxon>
        <taxon>Eutheria</taxon>
        <taxon>Euarchontoglires</taxon>
        <taxon>Glires</taxon>
        <taxon>Rodentia</taxon>
        <taxon>Castorimorpha</taxon>
        <taxon>Castoridae</taxon>
        <taxon>Castor</taxon>
    </lineage>
</organism>
<evidence type="ECO:0000256" key="7">
    <source>
        <dbReference type="ARBA" id="ARBA00054519"/>
    </source>
</evidence>
<dbReference type="FunFam" id="1.10.10.60:FF:000312">
    <property type="entry name" value="Mix-type homeobox gene 1"/>
    <property type="match status" value="1"/>
</dbReference>
<dbReference type="GO" id="GO:0002244">
    <property type="term" value="P:hematopoietic progenitor cell differentiation"/>
    <property type="evidence" value="ECO:0007669"/>
    <property type="project" value="InterPro"/>
</dbReference>
<dbReference type="GO" id="GO:0000978">
    <property type="term" value="F:RNA polymerase II cis-regulatory region sequence-specific DNA binding"/>
    <property type="evidence" value="ECO:0007669"/>
    <property type="project" value="TreeGrafter"/>
</dbReference>
<dbReference type="SUPFAM" id="SSF46689">
    <property type="entry name" value="Homeodomain-like"/>
    <property type="match status" value="1"/>
</dbReference>
<accession>A0A8C0W1Z6</accession>
<dbReference type="InterPro" id="IPR001356">
    <property type="entry name" value="HD"/>
</dbReference>
<dbReference type="CDD" id="cd00086">
    <property type="entry name" value="homeodomain"/>
    <property type="match status" value="1"/>
</dbReference>
<dbReference type="InterPro" id="IPR042917">
    <property type="entry name" value="MIXL1"/>
</dbReference>
<evidence type="ECO:0000256" key="3">
    <source>
        <dbReference type="ARBA" id="ARBA00022473"/>
    </source>
</evidence>
<evidence type="ECO:0000256" key="13">
    <source>
        <dbReference type="SAM" id="MobiDB-lite"/>
    </source>
</evidence>
<evidence type="ECO:0000259" key="14">
    <source>
        <dbReference type="PROSITE" id="PS50071"/>
    </source>
</evidence>
<dbReference type="SMART" id="SM00389">
    <property type="entry name" value="HOX"/>
    <property type="match status" value="1"/>
</dbReference>
<evidence type="ECO:0000256" key="1">
    <source>
        <dbReference type="ARBA" id="ARBA00004123"/>
    </source>
</evidence>
<evidence type="ECO:0000256" key="9">
    <source>
        <dbReference type="ARBA" id="ARBA00076106"/>
    </source>
</evidence>
<feature type="compositionally biased region" description="Low complexity" evidence="13">
    <location>
        <begin position="129"/>
        <end position="138"/>
    </location>
</feature>
<keyword evidence="6 11" id="KW-0539">Nucleus</keyword>
<evidence type="ECO:0000256" key="6">
    <source>
        <dbReference type="ARBA" id="ARBA00023242"/>
    </source>
</evidence>
<evidence type="ECO:0000256" key="12">
    <source>
        <dbReference type="RuleBase" id="RU000682"/>
    </source>
</evidence>
<keyword evidence="4 11" id="KW-0238">DNA-binding</keyword>
<name>A0A8C0W1Z6_CASCN</name>
<sequence>MERSEVSPPIRVLGSESKRGAGGPPSLEASGAARGPGDASPGTEPGPSASSRSDPRARPCPWRLGDVGRPSPGTRAARDVDCGGAEFAPRPPAEAAPPAAALMPAPAAGISGVPPGAREPWPPRRPRPAARAPRAPAGAPVPPRRKRTSFSPEQLQLLELVFRHTRYPDIHLRERMAALTLLPEARIQVWFQNRRAKSRRQSGKSFQNSGSPEPFLHRAAPGMEAKCLKPQLPPEGAVNCLPDPSTAGASISDASSQGHTFETFCPLSEDTGARLDSWEEHIFSAFGSF</sequence>
<gene>
    <name evidence="15" type="primary">Mixl1</name>
</gene>
<dbReference type="PROSITE" id="PS50071">
    <property type="entry name" value="HOMEOBOX_2"/>
    <property type="match status" value="1"/>
</dbReference>
<feature type="domain" description="Homeobox" evidence="14">
    <location>
        <begin position="141"/>
        <end position="201"/>
    </location>
</feature>
<feature type="DNA-binding region" description="Homeobox" evidence="11">
    <location>
        <begin position="143"/>
        <end position="202"/>
    </location>
</feature>
<dbReference type="Pfam" id="PF00046">
    <property type="entry name" value="Homeodomain"/>
    <property type="match status" value="1"/>
</dbReference>